<sequence length="164" mass="19710">MLQQQRRMAQYRYQQQYHARLHEQQRRWRASRYDYGRDPYYSTPASYRYTYGGRWHQTNRYGADLMRRAVHYGYAEGMRAGRADREDGWRYDARGSYGYLDASYGYDGHYIAHDQYAHYFRQGFRHGYEDGYHGRNRYGHRDERGDYGVLAAVLGAILGLQLLN</sequence>
<protein>
    <submittedName>
        <fullName evidence="1">Uncharacterized protein</fullName>
    </submittedName>
</protein>
<proteinExistence type="predicted"/>
<organism evidence="1 2">
    <name type="scientific">Luteimonas viscosa</name>
    <dbReference type="NCBI Taxonomy" id="1132694"/>
    <lineage>
        <taxon>Bacteria</taxon>
        <taxon>Pseudomonadati</taxon>
        <taxon>Pseudomonadota</taxon>
        <taxon>Gammaproteobacteria</taxon>
        <taxon>Lysobacterales</taxon>
        <taxon>Lysobacteraceae</taxon>
        <taxon>Luteimonas</taxon>
    </lineage>
</organism>
<evidence type="ECO:0000313" key="1">
    <source>
        <dbReference type="EMBL" id="TYT25209.1"/>
    </source>
</evidence>
<evidence type="ECO:0000313" key="2">
    <source>
        <dbReference type="Proteomes" id="UP000324973"/>
    </source>
</evidence>
<dbReference type="EMBL" id="VTFT01000001">
    <property type="protein sequence ID" value="TYT25209.1"/>
    <property type="molecule type" value="Genomic_DNA"/>
</dbReference>
<dbReference type="Proteomes" id="UP000324973">
    <property type="component" value="Unassembled WGS sequence"/>
</dbReference>
<dbReference type="OrthoDB" id="5988684at2"/>
<name>A0A5D4XKY3_9GAMM</name>
<comment type="caution">
    <text evidence="1">The sequence shown here is derived from an EMBL/GenBank/DDBJ whole genome shotgun (WGS) entry which is preliminary data.</text>
</comment>
<accession>A0A5D4XKY3</accession>
<reference evidence="1 2" key="1">
    <citation type="submission" date="2019-08" db="EMBL/GenBank/DDBJ databases">
        <title>Luteimonas viscosus sp. nov., isolated from soil of a sunflower field.</title>
        <authorList>
            <person name="Jianli Z."/>
            <person name="Ying Z."/>
        </authorList>
    </citation>
    <scope>NUCLEOTIDE SEQUENCE [LARGE SCALE GENOMIC DNA]</scope>
    <source>
        <strain evidence="1 2">XBU10</strain>
    </source>
</reference>
<dbReference type="AlphaFoldDB" id="A0A5D4XKY3"/>
<gene>
    <name evidence="1" type="ORF">FZO89_02370</name>
</gene>
<keyword evidence="2" id="KW-1185">Reference proteome</keyword>